<sequence length="432" mass="47169">MDLLYANDQQGEYPASYYAADAKPLPRQPKAHGQIQTQVCVIGAGFTGLSAALHLAWAGYDVTLIEAQRIGFGASGRNGGQVGTGQRLEQDALEAMIGRSDARALWGIAQDAVQLVKDLVSQIPDCNFRPGIIHAMHRPRHVRVDHAYVQKLNQDYGYSDIRCLSCDEMRAMVGSEAYFGGSLDQGAGHIQPLRYAIGLAQMALAAGVKIFEESAALSIERGAQVRISTDDAQITADHLILGCNGYLGDLEGQVAERLMPINNFIVATERLDSVQRAALIAYDYAVADSKFVVNYFRFSEDGRMVFGGSESYGYRFPKDIASKVRKPMLQIFPQLAEARIDYAWGGTLGITMNRMPSFAYVDENIFSASGYSGHGVAMASMGGKLAAEAVMGRKEGFDLMASVPTPRFPGGRHMRTPLLVLAMLWYGMRDRI</sequence>
<proteinExistence type="predicted"/>
<feature type="domain" description="FAD dependent oxidoreductase" evidence="2">
    <location>
        <begin position="39"/>
        <end position="388"/>
    </location>
</feature>
<dbReference type="InterPro" id="IPR006076">
    <property type="entry name" value="FAD-dep_OxRdtase"/>
</dbReference>
<evidence type="ECO:0000313" key="4">
    <source>
        <dbReference type="Proteomes" id="UP001156694"/>
    </source>
</evidence>
<dbReference type="EMBL" id="BSNN01000004">
    <property type="protein sequence ID" value="GLQ35460.1"/>
    <property type="molecule type" value="Genomic_DNA"/>
</dbReference>
<dbReference type="Gene3D" id="3.30.9.10">
    <property type="entry name" value="D-Amino Acid Oxidase, subunit A, domain 2"/>
    <property type="match status" value="1"/>
</dbReference>
<protein>
    <submittedName>
        <fullName evidence="3">Gamma-glutamylputrescine oxidase</fullName>
    </submittedName>
</protein>
<comment type="caution">
    <text evidence="3">The sequence shown here is derived from an EMBL/GenBank/DDBJ whole genome shotgun (WGS) entry which is preliminary data.</text>
</comment>
<dbReference type="PANTHER" id="PTHR13847:SF281">
    <property type="entry name" value="FAD DEPENDENT OXIDOREDUCTASE DOMAIN-CONTAINING PROTEIN"/>
    <property type="match status" value="1"/>
</dbReference>
<reference evidence="4" key="1">
    <citation type="journal article" date="2019" name="Int. J. Syst. Evol. Microbiol.">
        <title>The Global Catalogue of Microorganisms (GCM) 10K type strain sequencing project: providing services to taxonomists for standard genome sequencing and annotation.</title>
        <authorList>
            <consortium name="The Broad Institute Genomics Platform"/>
            <consortium name="The Broad Institute Genome Sequencing Center for Infectious Disease"/>
            <person name="Wu L."/>
            <person name="Ma J."/>
        </authorList>
    </citation>
    <scope>NUCLEOTIDE SEQUENCE [LARGE SCALE GENOMIC DNA]</scope>
    <source>
        <strain evidence="4">NBRC 110140</strain>
    </source>
</reference>
<accession>A0ABQ5VVU6</accession>
<evidence type="ECO:0000256" key="1">
    <source>
        <dbReference type="ARBA" id="ARBA00023002"/>
    </source>
</evidence>
<dbReference type="RefSeq" id="WP_284377926.1">
    <property type="nucleotide sequence ID" value="NZ_BSNN01000004.1"/>
</dbReference>
<keyword evidence="4" id="KW-1185">Reference proteome</keyword>
<dbReference type="PANTHER" id="PTHR13847">
    <property type="entry name" value="SARCOSINE DEHYDROGENASE-RELATED"/>
    <property type="match status" value="1"/>
</dbReference>
<dbReference type="SUPFAM" id="SSF51905">
    <property type="entry name" value="FAD/NAD(P)-binding domain"/>
    <property type="match status" value="1"/>
</dbReference>
<name>A0ABQ5VVU6_9RHOB</name>
<gene>
    <name evidence="3" type="ORF">GCM10007939_17430</name>
</gene>
<evidence type="ECO:0000313" key="3">
    <source>
        <dbReference type="EMBL" id="GLQ35460.1"/>
    </source>
</evidence>
<keyword evidence="1" id="KW-0560">Oxidoreductase</keyword>
<dbReference type="Gene3D" id="3.50.50.60">
    <property type="entry name" value="FAD/NAD(P)-binding domain"/>
    <property type="match status" value="1"/>
</dbReference>
<dbReference type="InterPro" id="IPR036188">
    <property type="entry name" value="FAD/NAD-bd_sf"/>
</dbReference>
<dbReference type="Proteomes" id="UP001156694">
    <property type="component" value="Unassembled WGS sequence"/>
</dbReference>
<dbReference type="Pfam" id="PF01266">
    <property type="entry name" value="DAO"/>
    <property type="match status" value="1"/>
</dbReference>
<organism evidence="3 4">
    <name type="scientific">Amylibacter marinus</name>
    <dbReference type="NCBI Taxonomy" id="1475483"/>
    <lineage>
        <taxon>Bacteria</taxon>
        <taxon>Pseudomonadati</taxon>
        <taxon>Pseudomonadota</taxon>
        <taxon>Alphaproteobacteria</taxon>
        <taxon>Rhodobacterales</taxon>
        <taxon>Paracoccaceae</taxon>
        <taxon>Amylibacter</taxon>
    </lineage>
</organism>
<evidence type="ECO:0000259" key="2">
    <source>
        <dbReference type="Pfam" id="PF01266"/>
    </source>
</evidence>